<feature type="transmembrane region" description="Helical" evidence="1">
    <location>
        <begin position="157"/>
        <end position="177"/>
    </location>
</feature>
<organism evidence="2 3">
    <name type="scientific">Actinomycetospora lemnae</name>
    <dbReference type="NCBI Taxonomy" id="3019891"/>
    <lineage>
        <taxon>Bacteria</taxon>
        <taxon>Bacillati</taxon>
        <taxon>Actinomycetota</taxon>
        <taxon>Actinomycetes</taxon>
        <taxon>Pseudonocardiales</taxon>
        <taxon>Pseudonocardiaceae</taxon>
        <taxon>Actinomycetospora</taxon>
    </lineage>
</organism>
<evidence type="ECO:0008006" key="4">
    <source>
        <dbReference type="Google" id="ProtNLM"/>
    </source>
</evidence>
<sequence>MQKLSVFLGFVPWIVFSVVAGPSSWMWAALAALVCTLVLAVPDWRRYRAISVLDAAALVFFAVLVVLALVLDRATLQPIEDRAQLLSSVVITVVAFGSLAVGRPFTEFYAKHEVPQEVWSTPAFKQINRVLTAVWGGVFLLNAVCDLIAVSGANTDLFNWVIPVVAIVVAVKITAWYPEHVKNRIAESTGAHEASRPPAQPA</sequence>
<keyword evidence="3" id="KW-1185">Reference proteome</keyword>
<gene>
    <name evidence="2" type="ORF">PGB27_01245</name>
</gene>
<keyword evidence="1" id="KW-1133">Transmembrane helix</keyword>
<evidence type="ECO:0000256" key="1">
    <source>
        <dbReference type="SAM" id="Phobius"/>
    </source>
</evidence>
<feature type="transmembrane region" description="Helical" evidence="1">
    <location>
        <begin position="130"/>
        <end position="151"/>
    </location>
</feature>
<dbReference type="Proteomes" id="UP001300763">
    <property type="component" value="Unassembled WGS sequence"/>
</dbReference>
<keyword evidence="1" id="KW-0812">Transmembrane</keyword>
<evidence type="ECO:0000313" key="2">
    <source>
        <dbReference type="EMBL" id="MDD7963960.1"/>
    </source>
</evidence>
<keyword evidence="1" id="KW-0472">Membrane</keyword>
<accession>A0ABT5SM91</accession>
<comment type="caution">
    <text evidence="2">The sequence shown here is derived from an EMBL/GenBank/DDBJ whole genome shotgun (WGS) entry which is preliminary data.</text>
</comment>
<protein>
    <recommendedName>
        <fullName evidence="4">Intracellular septation protein A</fullName>
    </recommendedName>
</protein>
<proteinExistence type="predicted"/>
<dbReference type="RefSeq" id="WP_274198513.1">
    <property type="nucleotide sequence ID" value="NZ_JAQZAO010000001.1"/>
</dbReference>
<name>A0ABT5SM91_9PSEU</name>
<reference evidence="2 3" key="1">
    <citation type="submission" date="2023-02" db="EMBL/GenBank/DDBJ databases">
        <title>Genome sequencing required for Actinomycetospora new species description.</title>
        <authorList>
            <person name="Saimee Y."/>
            <person name="Duangmal K."/>
        </authorList>
    </citation>
    <scope>NUCLEOTIDE SEQUENCE [LARGE SCALE GENOMIC DNA]</scope>
    <source>
        <strain evidence="2 3">DW7H6</strain>
    </source>
</reference>
<feature type="transmembrane region" description="Helical" evidence="1">
    <location>
        <begin position="51"/>
        <end position="71"/>
    </location>
</feature>
<feature type="transmembrane region" description="Helical" evidence="1">
    <location>
        <begin position="83"/>
        <end position="102"/>
    </location>
</feature>
<evidence type="ECO:0000313" key="3">
    <source>
        <dbReference type="Proteomes" id="UP001300763"/>
    </source>
</evidence>
<dbReference type="EMBL" id="JAQZAO010000001">
    <property type="protein sequence ID" value="MDD7963960.1"/>
    <property type="molecule type" value="Genomic_DNA"/>
</dbReference>